<dbReference type="InterPro" id="IPR053220">
    <property type="entry name" value="Nematode_rcpt-like_serp_H"/>
</dbReference>
<dbReference type="AlphaFoldDB" id="A8Y0W8"/>
<dbReference type="InterPro" id="IPR019422">
    <property type="entry name" value="7TM_GPCR_serpentine_rcpt_Srh"/>
</dbReference>
<evidence type="ECO:0000256" key="1">
    <source>
        <dbReference type="SAM" id="Phobius"/>
    </source>
</evidence>
<proteinExistence type="predicted"/>
<dbReference type="FunCoup" id="A8Y0W8">
    <property type="interactions" value="77"/>
</dbReference>
<evidence type="ECO:0000313" key="2">
    <source>
        <dbReference type="EMBL" id="CAP38538.1"/>
    </source>
</evidence>
<feature type="transmembrane region" description="Helical" evidence="1">
    <location>
        <begin position="51"/>
        <end position="77"/>
    </location>
</feature>
<keyword evidence="1" id="KW-1133">Transmembrane helix</keyword>
<dbReference type="Proteomes" id="UP000008549">
    <property type="component" value="Unassembled WGS sequence"/>
</dbReference>
<dbReference type="InParanoid" id="A8Y0W8"/>
<dbReference type="PANTHER" id="PTHR22941">
    <property type="entry name" value="SERPENTINE RECEPTOR"/>
    <property type="match status" value="1"/>
</dbReference>
<dbReference type="OMA" id="MCHEGFL"/>
<protein>
    <submittedName>
        <fullName evidence="2">Protein CBG21825</fullName>
    </submittedName>
</protein>
<feature type="transmembrane region" description="Helical" evidence="1">
    <location>
        <begin position="22"/>
        <end position="39"/>
    </location>
</feature>
<keyword evidence="1" id="KW-0812">Transmembrane</keyword>
<dbReference type="HOGENOM" id="CLU_042960_0_0_1"/>
<organism evidence="2 3">
    <name type="scientific">Caenorhabditis briggsae</name>
    <dbReference type="NCBI Taxonomy" id="6238"/>
    <lineage>
        <taxon>Eukaryota</taxon>
        <taxon>Metazoa</taxon>
        <taxon>Ecdysozoa</taxon>
        <taxon>Nematoda</taxon>
        <taxon>Chromadorea</taxon>
        <taxon>Rhabditida</taxon>
        <taxon>Rhabditina</taxon>
        <taxon>Rhabditomorpha</taxon>
        <taxon>Rhabditoidea</taxon>
        <taxon>Rhabditidae</taxon>
        <taxon>Peloderinae</taxon>
        <taxon>Caenorhabditis</taxon>
    </lineage>
</organism>
<dbReference type="PANTHER" id="PTHR22941:SF16">
    <property type="entry name" value="SERPENTINE RECEPTOR, CLASS H"/>
    <property type="match status" value="1"/>
</dbReference>
<feature type="transmembrane region" description="Helical" evidence="1">
    <location>
        <begin position="138"/>
        <end position="157"/>
    </location>
</feature>
<dbReference type="EMBL" id="HE601531">
    <property type="protein sequence ID" value="CAP38538.1"/>
    <property type="molecule type" value="Genomic_DNA"/>
</dbReference>
<keyword evidence="3" id="KW-1185">Reference proteome</keyword>
<evidence type="ECO:0000313" key="3">
    <source>
        <dbReference type="Proteomes" id="UP000008549"/>
    </source>
</evidence>
<feature type="non-terminal residue" evidence="2">
    <location>
        <position position="314"/>
    </location>
</feature>
<dbReference type="eggNOG" id="ENOG502TG91">
    <property type="taxonomic scope" value="Eukaryota"/>
</dbReference>
<dbReference type="WormBase" id="CBG21825">
    <property type="protein sequence ID" value="CBP45155"/>
    <property type="gene ID" value="WBGene00040508"/>
</dbReference>
<gene>
    <name evidence="2 4" type="ORF">CBG21825</name>
    <name evidence="2" type="ORF">CBG_21825</name>
</gene>
<evidence type="ECO:0000313" key="4">
    <source>
        <dbReference type="WormBase" id="CBG21825"/>
    </source>
</evidence>
<feature type="transmembrane region" description="Helical" evidence="1">
    <location>
        <begin position="283"/>
        <end position="302"/>
    </location>
</feature>
<sequence length="314" mass="35939">MCHEGFLHFLSSPDSLKSICHVITYIEVPFHIFGVYCIVAKTPGRMKNVKWNLLIMHFSIICLNLIMSFLLIPFMMVPALAGVPLGFLEELGVPQKFQMYLAVTGPAGTESATVYLFESRASINIDNTFRFTRARSRLIYYTGTLALNCMIYTLFIFKVPEDQEAAKLDILKFIPCPTREFITEPAFVPADQEWSNFMLMCLIPIFLAIGASQFLFFFSLSVYYLFVCKLSFSISHQTRKMQLCFFLGILALVLIPFVIQAFPYVVITVMMKNDKLTQAMTNIYFIVFGMHGCVGSVVILFVHKGYRNTIFRFF</sequence>
<dbReference type="Pfam" id="PF10318">
    <property type="entry name" value="7TM_GPCR_Srh"/>
    <property type="match status" value="1"/>
</dbReference>
<keyword evidence="1" id="KW-0472">Membrane</keyword>
<feature type="transmembrane region" description="Helical" evidence="1">
    <location>
        <begin position="245"/>
        <end position="271"/>
    </location>
</feature>
<dbReference type="GeneID" id="8577627"/>
<reference evidence="2 3" key="2">
    <citation type="journal article" date="2011" name="PLoS Genet.">
        <title>Caenorhabditis briggsae recombinant inbred line genotypes reveal inter-strain incompatibility and the evolution of recombination.</title>
        <authorList>
            <person name="Ross J.A."/>
            <person name="Koboldt D.C."/>
            <person name="Staisch J.E."/>
            <person name="Chamberlin H.M."/>
            <person name="Gupta B.P."/>
            <person name="Miller R.D."/>
            <person name="Baird S.E."/>
            <person name="Haag E.S."/>
        </authorList>
    </citation>
    <scope>NUCLEOTIDE SEQUENCE [LARGE SCALE GENOMIC DNA]</scope>
    <source>
        <strain evidence="2 3">AF16</strain>
    </source>
</reference>
<reference evidence="2 3" key="1">
    <citation type="journal article" date="2003" name="PLoS Biol.">
        <title>The genome sequence of Caenorhabditis briggsae: a platform for comparative genomics.</title>
        <authorList>
            <person name="Stein L.D."/>
            <person name="Bao Z."/>
            <person name="Blasiar D."/>
            <person name="Blumenthal T."/>
            <person name="Brent M.R."/>
            <person name="Chen N."/>
            <person name="Chinwalla A."/>
            <person name="Clarke L."/>
            <person name="Clee C."/>
            <person name="Coghlan A."/>
            <person name="Coulson A."/>
            <person name="D'Eustachio P."/>
            <person name="Fitch D.H."/>
            <person name="Fulton L.A."/>
            <person name="Fulton R.E."/>
            <person name="Griffiths-Jones S."/>
            <person name="Harris T.W."/>
            <person name="Hillier L.W."/>
            <person name="Kamath R."/>
            <person name="Kuwabara P.E."/>
            <person name="Mardis E.R."/>
            <person name="Marra M.A."/>
            <person name="Miner T.L."/>
            <person name="Minx P."/>
            <person name="Mullikin J.C."/>
            <person name="Plumb R.W."/>
            <person name="Rogers J."/>
            <person name="Schein J.E."/>
            <person name="Sohrmann M."/>
            <person name="Spieth J."/>
            <person name="Stajich J.E."/>
            <person name="Wei C."/>
            <person name="Willey D."/>
            <person name="Wilson R.K."/>
            <person name="Durbin R."/>
            <person name="Waterston R.H."/>
        </authorList>
    </citation>
    <scope>NUCLEOTIDE SEQUENCE [LARGE SCALE GENOMIC DNA]</scope>
    <source>
        <strain evidence="2 3">AF16</strain>
    </source>
</reference>
<dbReference type="RefSeq" id="XP_002635632.1">
    <property type="nucleotide sequence ID" value="XM_002635586.1"/>
</dbReference>
<accession>A8Y0W8</accession>
<feature type="transmembrane region" description="Helical" evidence="1">
    <location>
        <begin position="97"/>
        <end position="117"/>
    </location>
</feature>
<name>A8Y0W8_CAEBR</name>
<dbReference type="KEGG" id="cbr:CBG_21825"/>
<feature type="transmembrane region" description="Helical" evidence="1">
    <location>
        <begin position="197"/>
        <end position="225"/>
    </location>
</feature>
<dbReference type="CTD" id="8577627"/>